<evidence type="ECO:0000256" key="1">
    <source>
        <dbReference type="ARBA" id="ARBA00004370"/>
    </source>
</evidence>
<reference evidence="7 8" key="1">
    <citation type="submission" date="2024-08" db="EMBL/GenBank/DDBJ databases">
        <authorList>
            <person name="Lu H."/>
        </authorList>
    </citation>
    <scope>NUCLEOTIDE SEQUENCE [LARGE SCALE GENOMIC DNA]</scope>
    <source>
        <strain evidence="7 8">BYS180W</strain>
    </source>
</reference>
<gene>
    <name evidence="7" type="ORF">ACG0Z6_01725</name>
</gene>
<accession>A0ABW7FRK5</accession>
<evidence type="ECO:0000313" key="8">
    <source>
        <dbReference type="Proteomes" id="UP001606099"/>
    </source>
</evidence>
<evidence type="ECO:0000256" key="4">
    <source>
        <dbReference type="ARBA" id="ARBA00022989"/>
    </source>
</evidence>
<comment type="similarity">
    <text evidence="2 6">Belongs to the SURF1 family.</text>
</comment>
<dbReference type="Proteomes" id="UP001606099">
    <property type="component" value="Unassembled WGS sequence"/>
</dbReference>
<dbReference type="InterPro" id="IPR045214">
    <property type="entry name" value="Surf1/Surf4"/>
</dbReference>
<dbReference type="EMBL" id="JBIGHZ010000001">
    <property type="protein sequence ID" value="MFG6446956.1"/>
    <property type="molecule type" value="Genomic_DNA"/>
</dbReference>
<name>A0ABW7FRK5_9BURK</name>
<dbReference type="Pfam" id="PF02104">
    <property type="entry name" value="SURF1"/>
    <property type="match status" value="1"/>
</dbReference>
<dbReference type="CDD" id="cd06662">
    <property type="entry name" value="SURF1"/>
    <property type="match status" value="1"/>
</dbReference>
<comment type="caution">
    <text evidence="7">The sequence shown here is derived from an EMBL/GenBank/DDBJ whole genome shotgun (WGS) entry which is preliminary data.</text>
</comment>
<dbReference type="PROSITE" id="PS50895">
    <property type="entry name" value="SURF1"/>
    <property type="match status" value="1"/>
</dbReference>
<dbReference type="RefSeq" id="WP_394458263.1">
    <property type="nucleotide sequence ID" value="NZ_JBIGHZ010000001.1"/>
</dbReference>
<dbReference type="PANTHER" id="PTHR23427">
    <property type="entry name" value="SURFEIT LOCUS PROTEIN"/>
    <property type="match status" value="1"/>
</dbReference>
<feature type="transmembrane region" description="Helical" evidence="6">
    <location>
        <begin position="247"/>
        <end position="267"/>
    </location>
</feature>
<evidence type="ECO:0000256" key="5">
    <source>
        <dbReference type="ARBA" id="ARBA00023136"/>
    </source>
</evidence>
<evidence type="ECO:0000256" key="2">
    <source>
        <dbReference type="ARBA" id="ARBA00007165"/>
    </source>
</evidence>
<keyword evidence="6" id="KW-1003">Cell membrane</keyword>
<protein>
    <recommendedName>
        <fullName evidence="6">SURF1-like protein</fullName>
    </recommendedName>
</protein>
<evidence type="ECO:0000313" key="7">
    <source>
        <dbReference type="EMBL" id="MFG6446956.1"/>
    </source>
</evidence>
<organism evidence="7 8">
    <name type="scientific">Roseateles rivi</name>
    <dbReference type="NCBI Taxonomy" id="3299028"/>
    <lineage>
        <taxon>Bacteria</taxon>
        <taxon>Pseudomonadati</taxon>
        <taxon>Pseudomonadota</taxon>
        <taxon>Betaproteobacteria</taxon>
        <taxon>Burkholderiales</taxon>
        <taxon>Sphaerotilaceae</taxon>
        <taxon>Roseateles</taxon>
    </lineage>
</organism>
<evidence type="ECO:0000256" key="6">
    <source>
        <dbReference type="RuleBase" id="RU363076"/>
    </source>
</evidence>
<keyword evidence="5 6" id="KW-0472">Membrane</keyword>
<evidence type="ECO:0000256" key="3">
    <source>
        <dbReference type="ARBA" id="ARBA00022692"/>
    </source>
</evidence>
<keyword evidence="4 6" id="KW-1133">Transmembrane helix</keyword>
<keyword evidence="3 6" id="KW-0812">Transmembrane</keyword>
<keyword evidence="8" id="KW-1185">Reference proteome</keyword>
<sequence length="277" mass="31119">MTGAVDAGPRARRRWLLWAALALCATLAACFTSLGVWQLQRLAWKQDLIQRLEHGLKAQPVALPLAGPTPAKDWADWEYRRVVVQGVLDHERERHVHASTVLGSGYWVMTPLRVAEDRWVWVNRGFVPVAWRDPVQRREAGHDPLAATQGLQRLEGLVRLTEPAGSRLQANLPQERRWYSRDVQTLSASAQAPSIAPVFVELWPGPQGQQQRGATQEALAELGGRHVKGPWPYPGLTVLRFSNNHRMYALTWFALALMCAGAMVWLVRDARRPPTTS</sequence>
<comment type="subcellular location">
    <subcellularLocation>
        <location evidence="6">Cell membrane</location>
        <topology evidence="6">Multi-pass membrane protein</topology>
    </subcellularLocation>
    <subcellularLocation>
        <location evidence="1">Membrane</location>
    </subcellularLocation>
</comment>
<feature type="transmembrane region" description="Helical" evidence="6">
    <location>
        <begin position="15"/>
        <end position="37"/>
    </location>
</feature>
<dbReference type="PANTHER" id="PTHR23427:SF2">
    <property type="entry name" value="SURFEIT LOCUS PROTEIN 1"/>
    <property type="match status" value="1"/>
</dbReference>
<dbReference type="InterPro" id="IPR002994">
    <property type="entry name" value="Surf1/Shy1"/>
</dbReference>
<proteinExistence type="inferred from homology"/>